<comment type="caution">
    <text evidence="9">The sequence shown here is derived from an EMBL/GenBank/DDBJ whole genome shotgun (WGS) entry which is preliminary data.</text>
</comment>
<comment type="caution">
    <text evidence="5">Lacks conserved residue(s) required for the propagation of feature annotation.</text>
</comment>
<feature type="compositionally biased region" description="Basic and acidic residues" evidence="6">
    <location>
        <begin position="1413"/>
        <end position="1425"/>
    </location>
</feature>
<feature type="region of interest" description="Disordered" evidence="6">
    <location>
        <begin position="447"/>
        <end position="509"/>
    </location>
</feature>
<dbReference type="Proteomes" id="UP000319949">
    <property type="component" value="Unassembled WGS sequence"/>
</dbReference>
<feature type="compositionally biased region" description="Polar residues" evidence="6">
    <location>
        <begin position="1296"/>
        <end position="1307"/>
    </location>
</feature>
<feature type="compositionally biased region" description="Low complexity" evidence="6">
    <location>
        <begin position="1542"/>
        <end position="1558"/>
    </location>
</feature>
<dbReference type="PROSITE" id="PS00622">
    <property type="entry name" value="HTH_LUXR_1"/>
    <property type="match status" value="1"/>
</dbReference>
<sequence length="1640" mass="165664">MTGSREFMLDVTAQQGIIARIRLVIVDRQPIVLQGLKSVLGAQHDFDVVASVSDGASCLDAIRTLSPDVALLADTLPDLTVSEILAIAKAENLPTRLVFFTESDHDLTAAIAAGTCSAISKYAAPDTMLRSLRLMAKRGVLLQQSDLSPADKGADSTKIEKMMELLTQRERQIVRLVSEGMSNKEIARKLNLSQGTVKVHLYNIFQKLEITNRTVLATIALLQRTSVFGTLSLALLALAIADELKAAEANDRLPNGHGISHAGEHAEYEPWKKAILRHLAVSASGETPQPTLRDFFAKVGQVANPAAAIEALRAAEQFVSSKSLKDYGPVGSSTPYLPALLLRGTNDAQAGDDTSLEHQFPRLAANPMSLHSGYGTFATLAGALIYALHDPHLAGQPHDPAKALADSLLAGIGDHATTKVAGADAGASHVDPTSGFLSHDVPKPAGFVTGANDGVAGEGAQGPTSQGAASDGLQKTVGLQDSGHGAGAAGDGHDQAMGDNADKNVAPSDASFTSSQSAFDFASGSGRLNLAAFGALAWLHMTAASKSIPPHTLAWVYNAATNETIVYVNATDRVLDIGERGLLEIHLQGIVSIAEADGANQPDGAVVAATLEKLEEALISVTATDDTGAATDNVHAVGGASESTVETAGAWSIRADGGLRFQFGQTRTGLGPSTKFETSSGESANATEDSDGAPVVLAHVSSTAVARSETAATAENPTSKTTPISADTGVVPTGLSETVQPSVVTSDNANHGNSQHGSESESASGDDADKPGNGVGRGTENHASDSDLPPGLAKKADATEATDADSKPGNGAEKHTSDSDLPPGLAKKADATEATDADSKPGNGAEKHASDSDLPPGLAKKADATKATDADSKPGNGAEKHASDSDLPPGLAKKADATEATDADSKPGNGAEKHASDSDLPPGLAKKADATEATDADSKPGNGAEKHASDSDLPPGLAKKADATEATDADSKPGNGAEQQASAADLPPGLAKKADATEATDADSKPGNGAEQQASAADLPPGLAKKADSSDDEHGNSGHSNAADVPDAAETVVTADSADHGNSQHASNNATDSTEADTKPGNGVGNIAEQQASASDLPPGLAKKADSSDDEHGNSGHSNAADAPVAAETVVAADSADHGNSQHASNKATDSTEADTRPGNGVGNIAEQQASDSSLPPGLAKKADSSDDEHGNSGHSNSADAPDAAETVVAADSADHGNSQHASEPTQTAAMASTDADANPGNGAEQQASDLPPGLAKKADVSDVEHGNSGHSNAADAPDTTAIVVTADSADHGNPQHASEPTQTAAMDSTDADANPGNGAEQQASDLPPGLAKKADVSDVEHGNSDHSNSADAPDATATVETIVVTADSADHGNSQHASEPTQTAAMDPTDADANPGNGAEQQASDLPPGLAKKADASDVEHGNSDHSNSADAPDATATVETSVVTADNADHGNSQQASEPTQTAATDSTDADAKPGNGVGNSAEQQASDLPPGLAKKADASDVEHGNSDHSNSADAPDATETVETSVATVDSGDHGNSQHAAQPATTASETAPPTAVATVGADQEPVFNFDNVAPSATLVAVVPTSLQNDPIDVHVPPGQQKIIEAIAQMTPQTLDDNAAGHVNNGHHGNASAHHDLLI</sequence>
<feature type="compositionally biased region" description="Polar residues" evidence="6">
    <location>
        <begin position="1452"/>
        <end position="1461"/>
    </location>
</feature>
<keyword evidence="1" id="KW-0597">Phosphoprotein</keyword>
<feature type="compositionally biased region" description="Basic and acidic residues" evidence="6">
    <location>
        <begin position="1257"/>
        <end position="1268"/>
    </location>
</feature>
<evidence type="ECO:0000259" key="8">
    <source>
        <dbReference type="PROSITE" id="PS50110"/>
    </source>
</evidence>
<feature type="compositionally biased region" description="Basic and acidic residues" evidence="6">
    <location>
        <begin position="1181"/>
        <end position="1192"/>
    </location>
</feature>
<dbReference type="InterPro" id="IPR000792">
    <property type="entry name" value="Tscrpt_reg_LuxR_C"/>
</dbReference>
<dbReference type="PROSITE" id="PS50110">
    <property type="entry name" value="RESPONSE_REGULATORY"/>
    <property type="match status" value="1"/>
</dbReference>
<evidence type="ECO:0000259" key="7">
    <source>
        <dbReference type="PROSITE" id="PS50043"/>
    </source>
</evidence>
<keyword evidence="4" id="KW-0804">Transcription</keyword>
<feature type="compositionally biased region" description="Basic and acidic residues" evidence="6">
    <location>
        <begin position="860"/>
        <end position="884"/>
    </location>
</feature>
<evidence type="ECO:0000256" key="4">
    <source>
        <dbReference type="ARBA" id="ARBA00023163"/>
    </source>
</evidence>
<feature type="compositionally biased region" description="Low complexity" evidence="6">
    <location>
        <begin position="1520"/>
        <end position="1532"/>
    </location>
</feature>
<keyword evidence="3" id="KW-0238">DNA-binding</keyword>
<dbReference type="CDD" id="cd17535">
    <property type="entry name" value="REC_NarL-like"/>
    <property type="match status" value="1"/>
</dbReference>
<feature type="compositionally biased region" description="Polar residues" evidence="6">
    <location>
        <begin position="1060"/>
        <end position="1073"/>
    </location>
</feature>
<feature type="region of interest" description="Disordered" evidence="6">
    <location>
        <begin position="666"/>
        <end position="694"/>
    </location>
</feature>
<dbReference type="EMBL" id="VITK01000004">
    <property type="protein sequence ID" value="TWA99427.1"/>
    <property type="molecule type" value="Genomic_DNA"/>
</dbReference>
<feature type="compositionally biased region" description="Basic and acidic residues" evidence="6">
    <location>
        <begin position="491"/>
        <end position="502"/>
    </location>
</feature>
<dbReference type="SMART" id="SM00448">
    <property type="entry name" value="REC"/>
    <property type="match status" value="1"/>
</dbReference>
<feature type="compositionally biased region" description="Basic and acidic residues" evidence="6">
    <location>
        <begin position="1333"/>
        <end position="1345"/>
    </location>
</feature>
<keyword evidence="2" id="KW-0805">Transcription regulation</keyword>
<proteinExistence type="predicted"/>
<feature type="compositionally biased region" description="Low complexity" evidence="6">
    <location>
        <begin position="1436"/>
        <end position="1447"/>
    </location>
</feature>
<accession>A0A560DQN6</accession>
<protein>
    <submittedName>
        <fullName evidence="9">RNA polymerase sigma factor (Sigma-70 family)</fullName>
    </submittedName>
</protein>
<feature type="compositionally biased region" description="Low complexity" evidence="6">
    <location>
        <begin position="1356"/>
        <end position="1367"/>
    </location>
</feature>
<feature type="compositionally biased region" description="Polar residues" evidence="6">
    <location>
        <begin position="1138"/>
        <end position="1151"/>
    </location>
</feature>
<dbReference type="PANTHER" id="PTHR44688">
    <property type="entry name" value="DNA-BINDING TRANSCRIPTIONAL ACTIVATOR DEVR_DOSR"/>
    <property type="match status" value="1"/>
</dbReference>
<keyword evidence="10" id="KW-1185">Reference proteome</keyword>
<feature type="compositionally biased region" description="Polar residues" evidence="6">
    <location>
        <begin position="707"/>
        <end position="725"/>
    </location>
</feature>
<dbReference type="SUPFAM" id="SSF46894">
    <property type="entry name" value="C-terminal effector domain of the bipartite response regulators"/>
    <property type="match status" value="1"/>
</dbReference>
<dbReference type="GO" id="GO:0003677">
    <property type="term" value="F:DNA binding"/>
    <property type="evidence" value="ECO:0007669"/>
    <property type="project" value="UniProtKB-KW"/>
</dbReference>
<feature type="compositionally biased region" description="Low complexity" evidence="6">
    <location>
        <begin position="1620"/>
        <end position="1633"/>
    </location>
</feature>
<gene>
    <name evidence="9" type="ORF">FBZ96_104402</name>
</gene>
<feature type="region of interest" description="Disordered" evidence="6">
    <location>
        <begin position="707"/>
        <end position="1558"/>
    </location>
</feature>
<evidence type="ECO:0000313" key="9">
    <source>
        <dbReference type="EMBL" id="TWA99427.1"/>
    </source>
</evidence>
<feature type="region of interest" description="Disordered" evidence="6">
    <location>
        <begin position="1620"/>
        <end position="1640"/>
    </location>
</feature>
<evidence type="ECO:0000256" key="2">
    <source>
        <dbReference type="ARBA" id="ARBA00023015"/>
    </source>
</evidence>
<dbReference type="InterPro" id="IPR016032">
    <property type="entry name" value="Sig_transdc_resp-reg_C-effctor"/>
</dbReference>
<dbReference type="InterPro" id="IPR011006">
    <property type="entry name" value="CheY-like_superfamily"/>
</dbReference>
<feature type="compositionally biased region" description="Basic and acidic residues" evidence="6">
    <location>
        <begin position="1497"/>
        <end position="1509"/>
    </location>
</feature>
<evidence type="ECO:0000256" key="1">
    <source>
        <dbReference type="ARBA" id="ARBA00022553"/>
    </source>
</evidence>
<evidence type="ECO:0000256" key="5">
    <source>
        <dbReference type="PROSITE-ProRule" id="PRU00169"/>
    </source>
</evidence>
<evidence type="ECO:0000313" key="10">
    <source>
        <dbReference type="Proteomes" id="UP000319949"/>
    </source>
</evidence>
<reference evidence="9 10" key="1">
    <citation type="submission" date="2019-06" db="EMBL/GenBank/DDBJ databases">
        <title>Genomic Encyclopedia of Type Strains, Phase IV (KMG-V): Genome sequencing to study the core and pangenomes of soil and plant-associated prokaryotes.</title>
        <authorList>
            <person name="Whitman W."/>
        </authorList>
    </citation>
    <scope>NUCLEOTIDE SEQUENCE [LARGE SCALE GENOMIC DNA]</scope>
    <source>
        <strain evidence="9 10">BR 510</strain>
    </source>
</reference>
<dbReference type="InterPro" id="IPR001789">
    <property type="entry name" value="Sig_transdc_resp-reg_receiver"/>
</dbReference>
<feature type="compositionally biased region" description="Basic and acidic residues" evidence="6">
    <location>
        <begin position="1103"/>
        <end position="1114"/>
    </location>
</feature>
<feature type="compositionally biased region" description="Polar residues" evidence="6">
    <location>
        <begin position="1216"/>
        <end position="1231"/>
    </location>
</feature>
<dbReference type="PROSITE" id="PS50043">
    <property type="entry name" value="HTH_LUXR_2"/>
    <property type="match status" value="1"/>
</dbReference>
<feature type="domain" description="HTH luxR-type" evidence="7">
    <location>
        <begin position="159"/>
        <end position="224"/>
    </location>
</feature>
<dbReference type="SUPFAM" id="SSF52172">
    <property type="entry name" value="CheY-like"/>
    <property type="match status" value="1"/>
</dbReference>
<dbReference type="Pfam" id="PF00196">
    <property type="entry name" value="GerE"/>
    <property type="match status" value="1"/>
</dbReference>
<evidence type="ECO:0000256" key="6">
    <source>
        <dbReference type="SAM" id="MobiDB-lite"/>
    </source>
</evidence>
<feature type="compositionally biased region" description="Polar residues" evidence="6">
    <location>
        <begin position="1372"/>
        <end position="1385"/>
    </location>
</feature>
<dbReference type="InterPro" id="IPR058245">
    <property type="entry name" value="NreC/VraR/RcsB-like_REC"/>
</dbReference>
<dbReference type="PRINTS" id="PR00038">
    <property type="entry name" value="HTHLUXR"/>
</dbReference>
<dbReference type="CDD" id="cd06170">
    <property type="entry name" value="LuxR_C_like"/>
    <property type="match status" value="1"/>
</dbReference>
<feature type="compositionally biased region" description="Polar residues" evidence="6">
    <location>
        <begin position="735"/>
        <end position="756"/>
    </location>
</feature>
<evidence type="ECO:0000256" key="3">
    <source>
        <dbReference type="ARBA" id="ARBA00023125"/>
    </source>
</evidence>
<organism evidence="9 10">
    <name type="scientific">Bradyrhizobium stylosanthis</name>
    <dbReference type="NCBI Taxonomy" id="1803665"/>
    <lineage>
        <taxon>Bacteria</taxon>
        <taxon>Pseudomonadati</taxon>
        <taxon>Pseudomonadota</taxon>
        <taxon>Alphaproteobacteria</taxon>
        <taxon>Hyphomicrobiales</taxon>
        <taxon>Nitrobacteraceae</taxon>
        <taxon>Bradyrhizobium</taxon>
    </lineage>
</organism>
<dbReference type="GO" id="GO:0006355">
    <property type="term" value="P:regulation of DNA-templated transcription"/>
    <property type="evidence" value="ECO:0007669"/>
    <property type="project" value="InterPro"/>
</dbReference>
<dbReference type="GO" id="GO:0000160">
    <property type="term" value="P:phosphorelay signal transduction system"/>
    <property type="evidence" value="ECO:0007669"/>
    <property type="project" value="InterPro"/>
</dbReference>
<feature type="domain" description="Response regulatory" evidence="8">
    <location>
        <begin position="22"/>
        <end position="136"/>
    </location>
</feature>
<feature type="compositionally biased region" description="Basic and acidic residues" evidence="6">
    <location>
        <begin position="1025"/>
        <end position="1036"/>
    </location>
</feature>
<feature type="compositionally biased region" description="Polar residues" evidence="6">
    <location>
        <begin position="675"/>
        <end position="687"/>
    </location>
</feature>
<dbReference type="SMART" id="SM00421">
    <property type="entry name" value="HTH_LUXR"/>
    <property type="match status" value="1"/>
</dbReference>
<dbReference type="Gene3D" id="3.40.50.2300">
    <property type="match status" value="1"/>
</dbReference>
<dbReference type="PANTHER" id="PTHR44688:SF16">
    <property type="entry name" value="DNA-BINDING TRANSCRIPTIONAL ACTIVATOR DEVR_DOSR"/>
    <property type="match status" value="1"/>
</dbReference>
<dbReference type="Pfam" id="PF00072">
    <property type="entry name" value="Response_reg"/>
    <property type="match status" value="1"/>
</dbReference>
<name>A0A560DQN6_9BRAD</name>